<dbReference type="Proteomes" id="UP000010808">
    <property type="component" value="Chromosome"/>
</dbReference>
<dbReference type="HOGENOM" id="CLU_2933840_0_0_7"/>
<sequence length="60" mass="6904">MGTLNYWTYLNIRGVDLLPVTKVRTYFQPLYFGSQKNCSALLQSVSEFDKKIESLAVEKV</sequence>
<proteinExistence type="predicted"/>
<evidence type="ECO:0000313" key="1">
    <source>
        <dbReference type="EMBL" id="CCO22590.1"/>
    </source>
</evidence>
<gene>
    <name evidence="1" type="ORF">DESAM_20299</name>
</gene>
<protein>
    <submittedName>
        <fullName evidence="1">Uncharacterized protein</fullName>
    </submittedName>
</protein>
<dbReference type="AlphaFoldDB" id="L0R8T4"/>
<name>L0R8T4_9BACT</name>
<organism evidence="1 2">
    <name type="scientific">Maridesulfovibrio hydrothermalis AM13 = DSM 14728</name>
    <dbReference type="NCBI Taxonomy" id="1121451"/>
    <lineage>
        <taxon>Bacteria</taxon>
        <taxon>Pseudomonadati</taxon>
        <taxon>Thermodesulfobacteriota</taxon>
        <taxon>Desulfovibrionia</taxon>
        <taxon>Desulfovibrionales</taxon>
        <taxon>Desulfovibrionaceae</taxon>
        <taxon>Maridesulfovibrio</taxon>
    </lineage>
</organism>
<dbReference type="KEGG" id="dhy:DESAM_20299"/>
<keyword evidence="2" id="KW-1185">Reference proteome</keyword>
<reference evidence="1 2" key="1">
    <citation type="submission" date="2012-10" db="EMBL/GenBank/DDBJ databases">
        <authorList>
            <person name="Genoscope - CEA"/>
        </authorList>
    </citation>
    <scope>NUCLEOTIDE SEQUENCE [LARGE SCALE GENOMIC DNA]</scope>
    <source>
        <strain evidence="2">AM13 / DSM 14728</strain>
    </source>
</reference>
<evidence type="ECO:0000313" key="2">
    <source>
        <dbReference type="Proteomes" id="UP000010808"/>
    </source>
</evidence>
<accession>L0R8T4</accession>
<dbReference type="EMBL" id="FO203522">
    <property type="protein sequence ID" value="CCO22590.1"/>
    <property type="molecule type" value="Genomic_DNA"/>
</dbReference>
<dbReference type="STRING" id="1121451.DESAM_20299"/>